<dbReference type="Proteomes" id="UP001162131">
    <property type="component" value="Unassembled WGS sequence"/>
</dbReference>
<feature type="coiled-coil region" evidence="1">
    <location>
        <begin position="218"/>
        <end position="266"/>
    </location>
</feature>
<organism evidence="2 3">
    <name type="scientific">Blepharisma stoltei</name>
    <dbReference type="NCBI Taxonomy" id="1481888"/>
    <lineage>
        <taxon>Eukaryota</taxon>
        <taxon>Sar</taxon>
        <taxon>Alveolata</taxon>
        <taxon>Ciliophora</taxon>
        <taxon>Postciliodesmatophora</taxon>
        <taxon>Heterotrichea</taxon>
        <taxon>Heterotrichida</taxon>
        <taxon>Blepharismidae</taxon>
        <taxon>Blepharisma</taxon>
    </lineage>
</organism>
<evidence type="ECO:0000313" key="2">
    <source>
        <dbReference type="EMBL" id="CAG9326298.1"/>
    </source>
</evidence>
<keyword evidence="1" id="KW-0175">Coiled coil</keyword>
<keyword evidence="3" id="KW-1185">Reference proteome</keyword>
<feature type="coiled-coil region" evidence="1">
    <location>
        <begin position="3"/>
        <end position="30"/>
    </location>
</feature>
<protein>
    <submittedName>
        <fullName evidence="2">Uncharacterized protein</fullName>
    </submittedName>
</protein>
<feature type="coiled-coil region" evidence="1">
    <location>
        <begin position="63"/>
        <end position="119"/>
    </location>
</feature>
<name>A0AAU9JX53_9CILI</name>
<evidence type="ECO:0000313" key="3">
    <source>
        <dbReference type="Proteomes" id="UP001162131"/>
    </source>
</evidence>
<accession>A0AAU9JX53</accession>
<sequence>MNKEAYENLYIAIKAQNDKLRQEYKSTKQAFLEIQTKLKHQERHQLRIPTSRDLTPKAKGRLIDNAHRQIEIYEKDFQMLSHKLKHFSTEEVEKLEDIVKSKEDRFKELADINKNLKSQEVKTRVTESMSKKEIMRLEKECQQKKLDYMNWIKTLEYKLLENAKLIKESGQRLRDLTSKYYDLKMHNRSASVSPTVSVKNRSLERLVNRTIIESNNSKFSSNQKIKELELDLKQLQEHEANLAQKVKDKEQECKLLAIKLQETQEMRSYTPIPDLHTPDISVIYSPSANSLN</sequence>
<proteinExistence type="predicted"/>
<reference evidence="2" key="1">
    <citation type="submission" date="2021-09" db="EMBL/GenBank/DDBJ databases">
        <authorList>
            <consortium name="AG Swart"/>
            <person name="Singh M."/>
            <person name="Singh A."/>
            <person name="Seah K."/>
            <person name="Emmerich C."/>
        </authorList>
    </citation>
    <scope>NUCLEOTIDE SEQUENCE</scope>
    <source>
        <strain evidence="2">ATCC30299</strain>
    </source>
</reference>
<gene>
    <name evidence="2" type="ORF">BSTOLATCC_MIC40727</name>
</gene>
<evidence type="ECO:0000256" key="1">
    <source>
        <dbReference type="SAM" id="Coils"/>
    </source>
</evidence>
<dbReference type="AlphaFoldDB" id="A0AAU9JX53"/>
<dbReference type="EMBL" id="CAJZBQ010000040">
    <property type="protein sequence ID" value="CAG9326298.1"/>
    <property type="molecule type" value="Genomic_DNA"/>
</dbReference>
<comment type="caution">
    <text evidence="2">The sequence shown here is derived from an EMBL/GenBank/DDBJ whole genome shotgun (WGS) entry which is preliminary data.</text>
</comment>